<feature type="signal peptide" evidence="2">
    <location>
        <begin position="1"/>
        <end position="21"/>
    </location>
</feature>
<feature type="chain" id="PRO_5022701250" evidence="2">
    <location>
        <begin position="22"/>
        <end position="257"/>
    </location>
</feature>
<dbReference type="OrthoDB" id="279123at2"/>
<sequence precursor="true">MKIGVAAVLVLALAILPVVRADAPGASQAPGPHPTIRDFTNTDPASLGVRLVQPRKDPKTGFVVGGKNSTKLLRTLAEINGRAIADLEADMRPGAKSPVGSDGGFLGKRESLLEVMAADNDEVVGRLGLTHQEVARHMHALGAIGERMQEEPFRYHGQRFRVTVVAYRGDQPSPFHDGTKSNKEVTVRNLDSGKQIEFSLLVPFMVERYGFYEGKGTPYRVDPARLLEVLGLIGKGSMAEPRQPPAAEAPQRANIRP</sequence>
<keyword evidence="4" id="KW-1185">Reference proteome</keyword>
<name>A0A5B9W589_9BACT</name>
<feature type="compositionally biased region" description="Low complexity" evidence="1">
    <location>
        <begin position="239"/>
        <end position="257"/>
    </location>
</feature>
<accession>A0A5B9W589</accession>
<gene>
    <name evidence="3" type="ORF">OJF2_43390</name>
</gene>
<proteinExistence type="predicted"/>
<organism evidence="3 4">
    <name type="scientific">Aquisphaera giovannonii</name>
    <dbReference type="NCBI Taxonomy" id="406548"/>
    <lineage>
        <taxon>Bacteria</taxon>
        <taxon>Pseudomonadati</taxon>
        <taxon>Planctomycetota</taxon>
        <taxon>Planctomycetia</taxon>
        <taxon>Isosphaerales</taxon>
        <taxon>Isosphaeraceae</taxon>
        <taxon>Aquisphaera</taxon>
    </lineage>
</organism>
<evidence type="ECO:0000256" key="1">
    <source>
        <dbReference type="SAM" id="MobiDB-lite"/>
    </source>
</evidence>
<evidence type="ECO:0000313" key="4">
    <source>
        <dbReference type="Proteomes" id="UP000324233"/>
    </source>
</evidence>
<keyword evidence="2" id="KW-0732">Signal</keyword>
<reference evidence="3 4" key="1">
    <citation type="submission" date="2019-08" db="EMBL/GenBank/DDBJ databases">
        <title>Deep-cultivation of Planctomycetes and their phenomic and genomic characterization uncovers novel biology.</title>
        <authorList>
            <person name="Wiegand S."/>
            <person name="Jogler M."/>
            <person name="Boedeker C."/>
            <person name="Pinto D."/>
            <person name="Vollmers J."/>
            <person name="Rivas-Marin E."/>
            <person name="Kohn T."/>
            <person name="Peeters S.H."/>
            <person name="Heuer A."/>
            <person name="Rast P."/>
            <person name="Oberbeckmann S."/>
            <person name="Bunk B."/>
            <person name="Jeske O."/>
            <person name="Meyerdierks A."/>
            <person name="Storesund J.E."/>
            <person name="Kallscheuer N."/>
            <person name="Luecker S."/>
            <person name="Lage O.M."/>
            <person name="Pohl T."/>
            <person name="Merkel B.J."/>
            <person name="Hornburger P."/>
            <person name="Mueller R.-W."/>
            <person name="Bruemmer F."/>
            <person name="Labrenz M."/>
            <person name="Spormann A.M."/>
            <person name="Op den Camp H."/>
            <person name="Overmann J."/>
            <person name="Amann R."/>
            <person name="Jetten M.S.M."/>
            <person name="Mascher T."/>
            <person name="Medema M.H."/>
            <person name="Devos D.P."/>
            <person name="Kaster A.-K."/>
            <person name="Ovreas L."/>
            <person name="Rohde M."/>
            <person name="Galperin M.Y."/>
            <person name="Jogler C."/>
        </authorList>
    </citation>
    <scope>NUCLEOTIDE SEQUENCE [LARGE SCALE GENOMIC DNA]</scope>
    <source>
        <strain evidence="3 4">OJF2</strain>
    </source>
</reference>
<evidence type="ECO:0000313" key="3">
    <source>
        <dbReference type="EMBL" id="QEH35782.1"/>
    </source>
</evidence>
<feature type="region of interest" description="Disordered" evidence="1">
    <location>
        <begin position="237"/>
        <end position="257"/>
    </location>
</feature>
<dbReference type="Proteomes" id="UP000324233">
    <property type="component" value="Chromosome"/>
</dbReference>
<dbReference type="KEGG" id="agv:OJF2_43390"/>
<evidence type="ECO:0000256" key="2">
    <source>
        <dbReference type="SAM" id="SignalP"/>
    </source>
</evidence>
<dbReference type="EMBL" id="CP042997">
    <property type="protein sequence ID" value="QEH35782.1"/>
    <property type="molecule type" value="Genomic_DNA"/>
</dbReference>
<dbReference type="RefSeq" id="WP_148595533.1">
    <property type="nucleotide sequence ID" value="NZ_CP042997.1"/>
</dbReference>
<protein>
    <submittedName>
        <fullName evidence="3">Uncharacterized protein</fullName>
    </submittedName>
</protein>
<dbReference type="AlphaFoldDB" id="A0A5B9W589"/>